<comment type="caution">
    <text evidence="1">The sequence shown here is derived from an EMBL/GenBank/DDBJ whole genome shotgun (WGS) entry which is preliminary data.</text>
</comment>
<evidence type="ECO:0000313" key="1">
    <source>
        <dbReference type="EMBL" id="MDT0444167.1"/>
    </source>
</evidence>
<accession>A0ABU2S5B1</accession>
<reference evidence="2" key="1">
    <citation type="submission" date="2023-07" db="EMBL/GenBank/DDBJ databases">
        <title>30 novel species of actinomycetes from the DSMZ collection.</title>
        <authorList>
            <person name="Nouioui I."/>
        </authorList>
    </citation>
    <scope>NUCLEOTIDE SEQUENCE [LARGE SCALE GENOMIC DNA]</scope>
    <source>
        <strain evidence="2">DSM 41886</strain>
    </source>
</reference>
<evidence type="ECO:0000313" key="2">
    <source>
        <dbReference type="Proteomes" id="UP001183615"/>
    </source>
</evidence>
<dbReference type="EMBL" id="JAVREV010000008">
    <property type="protein sequence ID" value="MDT0444167.1"/>
    <property type="molecule type" value="Genomic_DNA"/>
</dbReference>
<evidence type="ECO:0008006" key="3">
    <source>
        <dbReference type="Google" id="ProtNLM"/>
    </source>
</evidence>
<dbReference type="RefSeq" id="WP_311618439.1">
    <property type="nucleotide sequence ID" value="NZ_JAVREV010000008.1"/>
</dbReference>
<keyword evidence="2" id="KW-1185">Reference proteome</keyword>
<protein>
    <recommendedName>
        <fullName evidence="3">DNA-directed RNA polymerase specialized sigma24 family protein</fullName>
    </recommendedName>
</protein>
<organism evidence="1 2">
    <name type="scientific">Streptomyces johnsoniae</name>
    <dbReference type="NCBI Taxonomy" id="3075532"/>
    <lineage>
        <taxon>Bacteria</taxon>
        <taxon>Bacillati</taxon>
        <taxon>Actinomycetota</taxon>
        <taxon>Actinomycetes</taxon>
        <taxon>Kitasatosporales</taxon>
        <taxon>Streptomycetaceae</taxon>
        <taxon>Streptomyces</taxon>
    </lineage>
</organism>
<sequence>MSSPHVRPAPGLSQAEAALVEHYPRLVRLAYLVLPSDSGRHRRVLAAHSVAQRALPRGKAGEGGAGVPPQRAEADAGYAFLRMRVLRAALEQGRPGWLRHVPRALPQVVGLRLFPRGGEPDELEQELSELPAAARAAYALRRLDGLGAAAVTELLRAAGVPEERAGAAVAAAEELADAAEPADPCALQARPPDLLRRRRHARTALFCGIALAVAAGTVAFLPDGWGPDGAAAPPYSENAAAEAALDPQGLRRIPEDVWQRASRSDFSVWPARGSALEDTGLLRRALAVWARPGDGVSVSATPGTQTGPAPGPAQLLFAGEAGGASVVLLYDGLRLVRYAEPVGAESGGAALDFARVDGADLLGASAVVVGRSDGNTRYLTAPWVTKTELRDLAAGGGGTAPVDVDEHGVTDAVRTPVAGAAAGGGAAPCTEVPVLEITAQGADVPFMLADLGELAPALLTHGAPGEGRQVAADAEARQRWARLACNLSTANGNGVRAVNAWQFAEQRLPDGGGAAQWVCTRAETWRGAGSRSLAQFVAPERRPGEPASVTASAEDNPACGPRETRVLSGVLWQSPEKAWYLVAAGSEQVSAIVAEGGVTGRAEGRTAALPAEEGAQAELKAELADGGELSMLS</sequence>
<proteinExistence type="predicted"/>
<dbReference type="Proteomes" id="UP001183615">
    <property type="component" value="Unassembled WGS sequence"/>
</dbReference>
<gene>
    <name evidence="1" type="ORF">RM779_16425</name>
</gene>
<name>A0ABU2S5B1_9ACTN</name>